<dbReference type="SUPFAM" id="SSF55874">
    <property type="entry name" value="ATPase domain of HSP90 chaperone/DNA topoisomerase II/histidine kinase"/>
    <property type="match status" value="1"/>
</dbReference>
<dbReference type="PRINTS" id="PR00344">
    <property type="entry name" value="BCTRLSENSOR"/>
</dbReference>
<keyword evidence="13" id="KW-1185">Reference proteome</keyword>
<dbReference type="EC" id="2.7.13.3" evidence="2"/>
<dbReference type="InterPro" id="IPR003594">
    <property type="entry name" value="HATPase_dom"/>
</dbReference>
<dbReference type="GO" id="GO:0005524">
    <property type="term" value="F:ATP binding"/>
    <property type="evidence" value="ECO:0007669"/>
    <property type="project" value="UniProtKB-KW"/>
</dbReference>
<proteinExistence type="predicted"/>
<feature type="compositionally biased region" description="Basic and acidic residues" evidence="9">
    <location>
        <begin position="419"/>
        <end position="439"/>
    </location>
</feature>
<evidence type="ECO:0000259" key="11">
    <source>
        <dbReference type="PROSITE" id="PS50109"/>
    </source>
</evidence>
<evidence type="ECO:0000256" key="3">
    <source>
        <dbReference type="ARBA" id="ARBA00022553"/>
    </source>
</evidence>
<name>Q5KYH1_GEOKA</name>
<evidence type="ECO:0000256" key="4">
    <source>
        <dbReference type="ARBA" id="ARBA00022679"/>
    </source>
</evidence>
<keyword evidence="5" id="KW-0547">Nucleotide-binding</keyword>
<dbReference type="Gene3D" id="3.30.565.10">
    <property type="entry name" value="Histidine kinase-like ATPase, C-terminal domain"/>
    <property type="match status" value="1"/>
</dbReference>
<evidence type="ECO:0000313" key="12">
    <source>
        <dbReference type="EMBL" id="BAD76265.1"/>
    </source>
</evidence>
<organism evidence="12 13">
    <name type="scientific">Geobacillus kaustophilus (strain HTA426)</name>
    <dbReference type="NCBI Taxonomy" id="235909"/>
    <lineage>
        <taxon>Bacteria</taxon>
        <taxon>Bacillati</taxon>
        <taxon>Bacillota</taxon>
        <taxon>Bacilli</taxon>
        <taxon>Bacillales</taxon>
        <taxon>Anoxybacillaceae</taxon>
        <taxon>Geobacillus</taxon>
        <taxon>Geobacillus thermoleovorans group</taxon>
    </lineage>
</organism>
<dbReference type="InterPro" id="IPR004358">
    <property type="entry name" value="Sig_transdc_His_kin-like_C"/>
</dbReference>
<evidence type="ECO:0000256" key="6">
    <source>
        <dbReference type="ARBA" id="ARBA00022777"/>
    </source>
</evidence>
<dbReference type="GO" id="GO:0004673">
    <property type="term" value="F:protein histidine kinase activity"/>
    <property type="evidence" value="ECO:0007669"/>
    <property type="project" value="UniProtKB-EC"/>
</dbReference>
<dbReference type="PANTHER" id="PTHR44936">
    <property type="entry name" value="SENSOR PROTEIN CREC"/>
    <property type="match status" value="1"/>
</dbReference>
<dbReference type="GO" id="GO:0000160">
    <property type="term" value="P:phosphorelay signal transduction system"/>
    <property type="evidence" value="ECO:0007669"/>
    <property type="project" value="UniProtKB-KW"/>
</dbReference>
<dbReference type="AlphaFoldDB" id="Q5KYH1"/>
<dbReference type="KEGG" id="gka:GK1980"/>
<sequence>MLLLSATAFLGEMKMNPFDSPFRVSLGSAVFFLGLVAFTSLPPLVIGASTGAVVVGFRVFLDSLTGEMSASESVLTHIPAAGYYISFSAMAAAVRFRHRMAAPIRAGAVGAALDFFANACELGIRYWMGEPFAFSGQTVIVLWLFAILRSFCVIGVYNMWVTKHVRSLAEARKQELERLIMVSSGLYEEMFYLQKSMALMEDMTRQSYDLYSRLIERKHVEPRVALELAEHIHETKKDMQRIFAGLSKLIGRQSVRGRISIAELCAMVIRANEKYANLSGKTITFSYNGHIDLMTDQLYPLLSVLNNLVSNAVEAIGESGAICLRTRLEGTELIIEVEDSGPGIAADDIAWIFQPGFTTKYDRQGNPSTGIGLTHARDIAQTLGGHLQLVKSEPGQTVFRLAVPTSRLLQDKSMATDSFHNEANQEEHPPMQPRDERPV</sequence>
<evidence type="ECO:0000256" key="10">
    <source>
        <dbReference type="SAM" id="Phobius"/>
    </source>
</evidence>
<keyword evidence="10" id="KW-0812">Transmembrane</keyword>
<dbReference type="PANTHER" id="PTHR44936:SF9">
    <property type="entry name" value="SENSOR PROTEIN CREC"/>
    <property type="match status" value="1"/>
</dbReference>
<keyword evidence="10" id="KW-0472">Membrane</keyword>
<reference evidence="12 13" key="1">
    <citation type="journal article" date="2004" name="Nucleic Acids Res.">
        <title>Thermoadaptation trait revealed by the genome sequence of thermophilic Geobacillus kaustophilus.</title>
        <authorList>
            <person name="Takami H."/>
            <person name="Takaki Y."/>
            <person name="Chee G.J."/>
            <person name="Nishi S."/>
            <person name="Shimamura S."/>
            <person name="Suzuki H."/>
            <person name="Matsui S."/>
            <person name="Uchiyama I."/>
        </authorList>
    </citation>
    <scope>NUCLEOTIDE SEQUENCE [LARGE SCALE GENOMIC DNA]</scope>
    <source>
        <strain evidence="12 13">HTA426</strain>
    </source>
</reference>
<dbReference type="STRING" id="235909.GK1980"/>
<feature type="transmembrane region" description="Helical" evidence="10">
    <location>
        <begin position="73"/>
        <end position="94"/>
    </location>
</feature>
<feature type="transmembrane region" description="Helical" evidence="10">
    <location>
        <begin position="140"/>
        <end position="160"/>
    </location>
</feature>
<comment type="catalytic activity">
    <reaction evidence="1">
        <text>ATP + protein L-histidine = ADP + protein N-phospho-L-histidine.</text>
        <dbReference type="EC" id="2.7.13.3"/>
    </reaction>
</comment>
<dbReference type="Pfam" id="PF02518">
    <property type="entry name" value="HATPase_c"/>
    <property type="match status" value="1"/>
</dbReference>
<feature type="transmembrane region" description="Helical" evidence="10">
    <location>
        <begin position="20"/>
        <end position="37"/>
    </location>
</feature>
<dbReference type="Proteomes" id="UP000001172">
    <property type="component" value="Chromosome"/>
</dbReference>
<keyword evidence="7" id="KW-0067">ATP-binding</keyword>
<protein>
    <recommendedName>
        <fullName evidence="2">histidine kinase</fullName>
        <ecNumber evidence="2">2.7.13.3</ecNumber>
    </recommendedName>
</protein>
<keyword evidence="4" id="KW-0808">Transferase</keyword>
<keyword evidence="3" id="KW-0597">Phosphoprotein</keyword>
<dbReference type="InterPro" id="IPR005467">
    <property type="entry name" value="His_kinase_dom"/>
</dbReference>
<dbReference type="eggNOG" id="COG4191">
    <property type="taxonomic scope" value="Bacteria"/>
</dbReference>
<dbReference type="EMBL" id="BA000043">
    <property type="protein sequence ID" value="BAD76265.1"/>
    <property type="molecule type" value="Genomic_DNA"/>
</dbReference>
<evidence type="ECO:0000256" key="9">
    <source>
        <dbReference type="SAM" id="MobiDB-lite"/>
    </source>
</evidence>
<dbReference type="InterPro" id="IPR036890">
    <property type="entry name" value="HATPase_C_sf"/>
</dbReference>
<keyword evidence="10" id="KW-1133">Transmembrane helix</keyword>
<feature type="region of interest" description="Disordered" evidence="9">
    <location>
        <begin position="414"/>
        <end position="439"/>
    </location>
</feature>
<dbReference type="PROSITE" id="PS50109">
    <property type="entry name" value="HIS_KIN"/>
    <property type="match status" value="1"/>
</dbReference>
<feature type="transmembrane region" description="Helical" evidence="10">
    <location>
        <begin position="106"/>
        <end position="128"/>
    </location>
</feature>
<evidence type="ECO:0000256" key="1">
    <source>
        <dbReference type="ARBA" id="ARBA00000085"/>
    </source>
</evidence>
<dbReference type="HOGENOM" id="CLU_052005_1_0_9"/>
<evidence type="ECO:0000256" key="7">
    <source>
        <dbReference type="ARBA" id="ARBA00022840"/>
    </source>
</evidence>
<dbReference type="InterPro" id="IPR050980">
    <property type="entry name" value="2C_sensor_his_kinase"/>
</dbReference>
<evidence type="ECO:0000256" key="8">
    <source>
        <dbReference type="ARBA" id="ARBA00023012"/>
    </source>
</evidence>
<gene>
    <name evidence="12" type="ordered locus">GK1980</name>
</gene>
<evidence type="ECO:0000256" key="2">
    <source>
        <dbReference type="ARBA" id="ARBA00012438"/>
    </source>
</evidence>
<accession>Q5KYH1</accession>
<keyword evidence="8" id="KW-0902">Two-component regulatory system</keyword>
<feature type="domain" description="Histidine kinase" evidence="11">
    <location>
        <begin position="301"/>
        <end position="407"/>
    </location>
</feature>
<dbReference type="SMART" id="SM00387">
    <property type="entry name" value="HATPase_c"/>
    <property type="match status" value="1"/>
</dbReference>
<evidence type="ECO:0000313" key="13">
    <source>
        <dbReference type="Proteomes" id="UP000001172"/>
    </source>
</evidence>
<evidence type="ECO:0000256" key="5">
    <source>
        <dbReference type="ARBA" id="ARBA00022741"/>
    </source>
</evidence>
<keyword evidence="6 12" id="KW-0418">Kinase</keyword>